<proteinExistence type="inferred from homology"/>
<dbReference type="Pfam" id="PF02214">
    <property type="entry name" value="BTB_2"/>
    <property type="match status" value="1"/>
</dbReference>
<comment type="similarity">
    <text evidence="1">Belongs to the mimivirus BTB/WD family.</text>
</comment>
<dbReference type="InterPro" id="IPR011333">
    <property type="entry name" value="SKP1/BTB/POZ_sf"/>
</dbReference>
<dbReference type="InterPro" id="IPR003131">
    <property type="entry name" value="T1-type_BTB"/>
</dbReference>
<evidence type="ECO:0000259" key="2">
    <source>
        <dbReference type="PROSITE" id="PS50097"/>
    </source>
</evidence>
<dbReference type="EMBL" id="JX885207">
    <property type="protein sequence ID" value="AGD92095.1"/>
    <property type="molecule type" value="Genomic_DNA"/>
</dbReference>
<name>L7XXB5_9VIRU</name>
<dbReference type="SUPFAM" id="SSF54695">
    <property type="entry name" value="POZ domain"/>
    <property type="match status" value="1"/>
</dbReference>
<accession>L7XXB5</accession>
<evidence type="ECO:0000313" key="4">
    <source>
        <dbReference type="Proteomes" id="UP000236749"/>
    </source>
</evidence>
<evidence type="ECO:0000313" key="3">
    <source>
        <dbReference type="EMBL" id="AGD92095.1"/>
    </source>
</evidence>
<feature type="domain" description="BTB" evidence="2">
    <location>
        <begin position="124"/>
        <end position="191"/>
    </location>
</feature>
<protein>
    <submittedName>
        <fullName evidence="3">Putative BTB/POZ domain-containing protein</fullName>
    </submittedName>
</protein>
<dbReference type="Proteomes" id="UP000236749">
    <property type="component" value="Segment"/>
</dbReference>
<reference evidence="3 4" key="1">
    <citation type="journal article" date="2013" name="Clin. Infect. Dis.">
        <title>First isolation of Mimivirus in a patient with pneumonia.</title>
        <authorList>
            <person name="Saadi H."/>
            <person name="Pagnier I."/>
            <person name="Colson P."/>
            <person name="Cherif J.K."/>
            <person name="Beji M."/>
            <person name="Boughalmi M."/>
            <person name="Azza S."/>
            <person name="Armstrong N."/>
            <person name="Robert C."/>
            <person name="Fournous G."/>
            <person name="La Scola B."/>
            <person name="Raoult D."/>
        </authorList>
    </citation>
    <scope>NUCLEOTIDE SEQUENCE [LARGE SCALE GENOMIC DNA]</scope>
    <source>
        <strain evidence="3">LBA111</strain>
    </source>
</reference>
<sequence>MENNISDVVSMENNISDVVSMENNISDVVSMENNISDVVSMENNISDDTIIIIKTKNGIIQTYYKTIKEFPSLTNKIVNNTIITNVKRSHMSKLLNYIRGIYPITELHPYANELKEFIEINDSEFVCINVGGKNFYIRKKFLSQKFGYFDAFFRNYDHLNPDYTSILIDRCSDLFANVLDVITRKKLISNKYIDEEINFYCYDKINYHFDLQKFPYLCDFSTIFRQKIVDEKINDKIELKNYNVKEQPYLIIFLTNSPKNNLPDKLEILINNISVNIKYAVTKKCIQIVSKVKSIILRLETILKLVQLEDETIDILININSKTKKNWSDGYSIMSICTLDYFKRSYIKIDKKITTNHTINIKKDNKTIKILASSIISSKKYIISDIKIYFEKKLSGKNSAQIVSKGNITSLLPLQLSFPGSTYKITNPYNKFKISIHHSMNAELVLNLEEPYSGNIIMECSYIDLD</sequence>
<organism evidence="3 4">
    <name type="scientific">Megavirus lba</name>
    <dbReference type="NCBI Taxonomy" id="1235314"/>
    <lineage>
        <taxon>Viruses</taxon>
        <taxon>Varidnaviria</taxon>
        <taxon>Bamfordvirae</taxon>
        <taxon>Nucleocytoviricota</taxon>
        <taxon>Megaviricetes</taxon>
        <taxon>Imitervirales</taxon>
        <taxon>Mimiviridae</taxon>
        <taxon>Megamimivirinae</taxon>
        <taxon>Megavirus</taxon>
        <taxon>Megavirus chilense</taxon>
    </lineage>
</organism>
<evidence type="ECO:0000256" key="1">
    <source>
        <dbReference type="ARBA" id="ARBA00006497"/>
    </source>
</evidence>
<dbReference type="InterPro" id="IPR000210">
    <property type="entry name" value="BTB/POZ_dom"/>
</dbReference>
<gene>
    <name evidence="3" type="ORF">LBA_00175</name>
</gene>
<dbReference type="GO" id="GO:0051260">
    <property type="term" value="P:protein homooligomerization"/>
    <property type="evidence" value="ECO:0007669"/>
    <property type="project" value="InterPro"/>
</dbReference>
<dbReference type="Gene3D" id="3.30.710.10">
    <property type="entry name" value="Potassium Channel Kv1.1, Chain A"/>
    <property type="match status" value="1"/>
</dbReference>
<dbReference type="PROSITE" id="PS50097">
    <property type="entry name" value="BTB"/>
    <property type="match status" value="1"/>
</dbReference>